<dbReference type="RefSeq" id="WP_167772456.1">
    <property type="nucleotide sequence ID" value="NZ_SMLM01000001.1"/>
</dbReference>
<feature type="signal peptide" evidence="2">
    <location>
        <begin position="1"/>
        <end position="22"/>
    </location>
</feature>
<sequence length="194" mass="20635">MGLNTPRMRWIAYSLAAAGTLAAIVLSEPSSQEQTVAVVEPVRRETRTATPIAQAEGEVRVRLDLLRRAPGSELPRADPFALPAPPAPVQPTIQAAPPPPKPQAPALPFTYLGKWTENGKTIVYLARGESHVAVKGPGRLDDSYSVESVDERQIVLTYQPLGVRQVLPLAAGAAPAPSAAAPRPNESEPSEETN</sequence>
<feature type="chain" id="PRO_5021189730" description="Secretion system X translation initiation factor" evidence="2">
    <location>
        <begin position="23"/>
        <end position="194"/>
    </location>
</feature>
<evidence type="ECO:0008006" key="5">
    <source>
        <dbReference type="Google" id="ProtNLM"/>
    </source>
</evidence>
<organism evidence="3 4">
    <name type="scientific">Ramlibacter henchirensis</name>
    <dbReference type="NCBI Taxonomy" id="204072"/>
    <lineage>
        <taxon>Bacteria</taxon>
        <taxon>Pseudomonadati</taxon>
        <taxon>Pseudomonadota</taxon>
        <taxon>Betaproteobacteria</taxon>
        <taxon>Burkholderiales</taxon>
        <taxon>Comamonadaceae</taxon>
        <taxon>Ramlibacter</taxon>
    </lineage>
</organism>
<evidence type="ECO:0000256" key="2">
    <source>
        <dbReference type="SAM" id="SignalP"/>
    </source>
</evidence>
<reference evidence="3 4" key="1">
    <citation type="submission" date="2019-03" db="EMBL/GenBank/DDBJ databases">
        <title>Ramlibacter henchirensis DSM 14656, whole genome shotgun sequence.</title>
        <authorList>
            <person name="Zhang X."/>
            <person name="Feng G."/>
            <person name="Zhu H."/>
        </authorList>
    </citation>
    <scope>NUCLEOTIDE SEQUENCE [LARGE SCALE GENOMIC DNA]</scope>
    <source>
        <strain evidence="3 4">DSM 14656</strain>
    </source>
</reference>
<evidence type="ECO:0000313" key="4">
    <source>
        <dbReference type="Proteomes" id="UP000298180"/>
    </source>
</evidence>
<gene>
    <name evidence="3" type="ORF">EZ313_01500</name>
</gene>
<comment type="caution">
    <text evidence="3">The sequence shown here is derived from an EMBL/GenBank/DDBJ whole genome shotgun (WGS) entry which is preliminary data.</text>
</comment>
<feature type="compositionally biased region" description="Low complexity" evidence="1">
    <location>
        <begin position="172"/>
        <end position="184"/>
    </location>
</feature>
<proteinExistence type="predicted"/>
<keyword evidence="4" id="KW-1185">Reference proteome</keyword>
<accession>A0A4Z0C1G7</accession>
<feature type="region of interest" description="Disordered" evidence="1">
    <location>
        <begin position="172"/>
        <end position="194"/>
    </location>
</feature>
<evidence type="ECO:0000256" key="1">
    <source>
        <dbReference type="SAM" id="MobiDB-lite"/>
    </source>
</evidence>
<keyword evidence="2" id="KW-0732">Signal</keyword>
<dbReference type="EMBL" id="SMLM01000001">
    <property type="protein sequence ID" value="TFZ05376.1"/>
    <property type="molecule type" value="Genomic_DNA"/>
</dbReference>
<dbReference type="Proteomes" id="UP000298180">
    <property type="component" value="Unassembled WGS sequence"/>
</dbReference>
<dbReference type="AlphaFoldDB" id="A0A4Z0C1G7"/>
<evidence type="ECO:0000313" key="3">
    <source>
        <dbReference type="EMBL" id="TFZ05376.1"/>
    </source>
</evidence>
<protein>
    <recommendedName>
        <fullName evidence="5">Secretion system X translation initiation factor</fullName>
    </recommendedName>
</protein>
<name>A0A4Z0C1G7_9BURK</name>